<comment type="caution">
    <text evidence="13">The sequence shown here is derived from an EMBL/GenBank/DDBJ whole genome shotgun (WGS) entry which is preliminary data.</text>
</comment>
<proteinExistence type="predicted"/>
<evidence type="ECO:0000259" key="11">
    <source>
        <dbReference type="Pfam" id="PF08263"/>
    </source>
</evidence>
<organism evidence="13 14">
    <name type="scientific">Vitis vinifera</name>
    <name type="common">Grape</name>
    <dbReference type="NCBI Taxonomy" id="29760"/>
    <lineage>
        <taxon>Eukaryota</taxon>
        <taxon>Viridiplantae</taxon>
        <taxon>Streptophyta</taxon>
        <taxon>Embryophyta</taxon>
        <taxon>Tracheophyta</taxon>
        <taxon>Spermatophyta</taxon>
        <taxon>Magnoliopsida</taxon>
        <taxon>eudicotyledons</taxon>
        <taxon>Gunneridae</taxon>
        <taxon>Pentapetalae</taxon>
        <taxon>rosids</taxon>
        <taxon>Vitales</taxon>
        <taxon>Vitaceae</taxon>
        <taxon>Viteae</taxon>
        <taxon>Vitis</taxon>
    </lineage>
</organism>
<dbReference type="InterPro" id="IPR032675">
    <property type="entry name" value="LRR_dom_sf"/>
</dbReference>
<keyword evidence="7" id="KW-0472">Membrane</keyword>
<keyword evidence="13" id="KW-0418">Kinase</keyword>
<evidence type="ECO:0000256" key="7">
    <source>
        <dbReference type="ARBA" id="ARBA00023136"/>
    </source>
</evidence>
<keyword evidence="4 10" id="KW-0732">Signal</keyword>
<dbReference type="Pfam" id="PF00560">
    <property type="entry name" value="LRR_1"/>
    <property type="match status" value="2"/>
</dbReference>
<feature type="domain" description="Disease resistance R13L4/SHOC-2-like LRR" evidence="12">
    <location>
        <begin position="242"/>
        <end position="453"/>
    </location>
</feature>
<dbReference type="Gene3D" id="3.80.10.10">
    <property type="entry name" value="Ribonuclease Inhibitor"/>
    <property type="match status" value="3"/>
</dbReference>
<keyword evidence="3" id="KW-0812">Transmembrane</keyword>
<keyword evidence="2" id="KW-0433">Leucine-rich repeat</keyword>
<evidence type="ECO:0000256" key="3">
    <source>
        <dbReference type="ARBA" id="ARBA00022692"/>
    </source>
</evidence>
<dbReference type="PANTHER" id="PTHR48063">
    <property type="entry name" value="LRR RECEPTOR-LIKE KINASE"/>
    <property type="match status" value="1"/>
</dbReference>
<dbReference type="AlphaFoldDB" id="A0A438D428"/>
<dbReference type="Pfam" id="PF08263">
    <property type="entry name" value="LRRNT_2"/>
    <property type="match status" value="1"/>
</dbReference>
<comment type="subcellular location">
    <subcellularLocation>
        <location evidence="1">Membrane</location>
        <topology evidence="1">Single-pass type I membrane protein</topology>
    </subcellularLocation>
</comment>
<dbReference type="FunFam" id="3.80.10.10:FF:000041">
    <property type="entry name" value="LRR receptor-like serine/threonine-protein kinase ERECTA"/>
    <property type="match status" value="1"/>
</dbReference>
<dbReference type="Proteomes" id="UP000288805">
    <property type="component" value="Unassembled WGS sequence"/>
</dbReference>
<evidence type="ECO:0000256" key="9">
    <source>
        <dbReference type="ARBA" id="ARBA00023180"/>
    </source>
</evidence>
<evidence type="ECO:0000256" key="2">
    <source>
        <dbReference type="ARBA" id="ARBA00022614"/>
    </source>
</evidence>
<evidence type="ECO:0000259" key="12">
    <source>
        <dbReference type="Pfam" id="PF23598"/>
    </source>
</evidence>
<dbReference type="PANTHER" id="PTHR48063:SF16">
    <property type="entry name" value="LRR RECEPTOR-LIKE SERINE_THREONINE-PROTEIN KINASE GSO1"/>
    <property type="match status" value="1"/>
</dbReference>
<dbReference type="FunFam" id="3.80.10.10:FF:000129">
    <property type="entry name" value="Leucine-rich repeat receptor-like kinase"/>
    <property type="match status" value="1"/>
</dbReference>
<keyword evidence="6" id="KW-1133">Transmembrane helix</keyword>
<evidence type="ECO:0000256" key="6">
    <source>
        <dbReference type="ARBA" id="ARBA00022989"/>
    </source>
</evidence>
<evidence type="ECO:0000256" key="4">
    <source>
        <dbReference type="ARBA" id="ARBA00022729"/>
    </source>
</evidence>
<accession>A0A438D428</accession>
<dbReference type="EMBL" id="QGNW01001806">
    <property type="protein sequence ID" value="RVW30204.1"/>
    <property type="molecule type" value="Genomic_DNA"/>
</dbReference>
<dbReference type="GO" id="GO:0016301">
    <property type="term" value="F:kinase activity"/>
    <property type="evidence" value="ECO:0007669"/>
    <property type="project" value="UniProtKB-KW"/>
</dbReference>
<keyword evidence="9" id="KW-0325">Glycoprotein</keyword>
<evidence type="ECO:0000256" key="5">
    <source>
        <dbReference type="ARBA" id="ARBA00022737"/>
    </source>
</evidence>
<name>A0A438D428_VITVI</name>
<keyword evidence="13" id="KW-0808">Transferase</keyword>
<feature type="signal peptide" evidence="10">
    <location>
        <begin position="1"/>
        <end position="19"/>
    </location>
</feature>
<dbReference type="InterPro" id="IPR001611">
    <property type="entry name" value="Leu-rich_rpt"/>
</dbReference>
<sequence length="546" mass="60168">MANNNVFIQLLFLIITSSGFLFHEIIKVGSCQGDHQRGCIDTEKVALLKFKQGLTDPSGRLSSWVGEDCCKWRGVVCNNRSGHVIKLTLRHLDSDGTEGELGGKISPALLHLKYLNYLDLSMNNFGGIPIPEFIGSLEKLRYLNLSGASFGGPIPPQLGNLSSLHYLDLKEYFDESSQDDLHWISGLTSLRHLNLGGVDLSQAAAYWLQAVSKISSLLELHLPTCALADLPPSLPFSSLITSLSVIDLSNNGFNSTIPHWTSIERLRNMGSLCNLKTLILSQNDLNGEITELIDVLSGCNSSRLETLDLGFNDLGGFLPNSLGKLSNVKSLWLWYNSFVGSIPSTIGNLSYLEELYLSDNPMNGTIPETLGGLSKLVAIELSENPLTGVVTEAHFSNLTSLKEFSNYRVTPRVSLVFNISPEWIPPFKLSLLRIRSCQMGPKFPAWLRNQTELTSVVLSNAGISGTIPEWFWKLDLHLDELDIGSNNLGGRVPNSMKFLPGATVDLEENNFQGPLPLWSSNVTRLNLYDNFFSGPIPQELVKECPC</sequence>
<dbReference type="SUPFAM" id="SSF52058">
    <property type="entry name" value="L domain-like"/>
    <property type="match status" value="2"/>
</dbReference>
<dbReference type="Pfam" id="PF23598">
    <property type="entry name" value="LRR_14"/>
    <property type="match status" value="1"/>
</dbReference>
<evidence type="ECO:0000313" key="14">
    <source>
        <dbReference type="Proteomes" id="UP000288805"/>
    </source>
</evidence>
<dbReference type="InterPro" id="IPR055414">
    <property type="entry name" value="LRR_R13L4/SHOC2-like"/>
</dbReference>
<evidence type="ECO:0000313" key="13">
    <source>
        <dbReference type="EMBL" id="RVW30204.1"/>
    </source>
</evidence>
<keyword evidence="5" id="KW-0677">Repeat</keyword>
<evidence type="ECO:0000256" key="8">
    <source>
        <dbReference type="ARBA" id="ARBA00023170"/>
    </source>
</evidence>
<feature type="chain" id="PRO_5019379292" evidence="10">
    <location>
        <begin position="20"/>
        <end position="546"/>
    </location>
</feature>
<dbReference type="GO" id="GO:0016020">
    <property type="term" value="C:membrane"/>
    <property type="evidence" value="ECO:0007669"/>
    <property type="project" value="UniProtKB-SubCell"/>
</dbReference>
<dbReference type="InterPro" id="IPR013210">
    <property type="entry name" value="LRR_N_plant-typ"/>
</dbReference>
<reference evidence="13 14" key="1">
    <citation type="journal article" date="2018" name="PLoS Genet.">
        <title>Population sequencing reveals clonal diversity and ancestral inbreeding in the grapevine cultivar Chardonnay.</title>
        <authorList>
            <person name="Roach M.J."/>
            <person name="Johnson D.L."/>
            <person name="Bohlmann J."/>
            <person name="van Vuuren H.J."/>
            <person name="Jones S.J."/>
            <person name="Pretorius I.S."/>
            <person name="Schmidt S.A."/>
            <person name="Borneman A.R."/>
        </authorList>
    </citation>
    <scope>NUCLEOTIDE SEQUENCE [LARGE SCALE GENOMIC DNA]</scope>
    <source>
        <strain evidence="14">cv. Chardonnay</strain>
        <tissue evidence="13">Leaf</tissue>
    </source>
</reference>
<evidence type="ECO:0000256" key="10">
    <source>
        <dbReference type="SAM" id="SignalP"/>
    </source>
</evidence>
<dbReference type="InterPro" id="IPR046956">
    <property type="entry name" value="RLP23-like"/>
</dbReference>
<protein>
    <submittedName>
        <fullName evidence="13">LRR receptor-like serine/threonine-protein kinase ERL1</fullName>
    </submittedName>
</protein>
<feature type="domain" description="Leucine-rich repeat-containing N-terminal plant-type" evidence="11">
    <location>
        <begin position="41"/>
        <end position="78"/>
    </location>
</feature>
<evidence type="ECO:0000256" key="1">
    <source>
        <dbReference type="ARBA" id="ARBA00004479"/>
    </source>
</evidence>
<keyword evidence="8 13" id="KW-0675">Receptor</keyword>
<gene>
    <name evidence="13" type="primary">ERL1</name>
    <name evidence="13" type="ORF">CK203_108984</name>
</gene>